<keyword evidence="5" id="KW-1185">Reference proteome</keyword>
<protein>
    <submittedName>
        <fullName evidence="4">Fic family protein</fullName>
    </submittedName>
</protein>
<feature type="active site" evidence="1">
    <location>
        <position position="279"/>
    </location>
</feature>
<dbReference type="AlphaFoldDB" id="A0A1H1UFF1"/>
<gene>
    <name evidence="4" type="ORF">SAMN05216598_2497</name>
</gene>
<dbReference type="GO" id="GO:0005524">
    <property type="term" value="F:ATP binding"/>
    <property type="evidence" value="ECO:0007669"/>
    <property type="project" value="UniProtKB-KW"/>
</dbReference>
<dbReference type="GeneID" id="300207474"/>
<dbReference type="RefSeq" id="WP_408003662.1">
    <property type="nucleotide sequence ID" value="NZ_LT629777.1"/>
</dbReference>
<keyword evidence="2" id="KW-0547">Nucleotide-binding</keyword>
<dbReference type="InterPro" id="IPR040198">
    <property type="entry name" value="Fido_containing"/>
</dbReference>
<dbReference type="EMBL" id="LT629777">
    <property type="protein sequence ID" value="SDS71242.1"/>
    <property type="molecule type" value="Genomic_DNA"/>
</dbReference>
<evidence type="ECO:0000256" key="2">
    <source>
        <dbReference type="PIRSR" id="PIRSR640198-2"/>
    </source>
</evidence>
<evidence type="ECO:0000256" key="1">
    <source>
        <dbReference type="PIRSR" id="PIRSR640198-1"/>
    </source>
</evidence>
<feature type="binding site" evidence="2">
    <location>
        <begin position="283"/>
        <end position="290"/>
    </location>
    <ligand>
        <name>ATP</name>
        <dbReference type="ChEBI" id="CHEBI:30616"/>
    </ligand>
</feature>
<dbReference type="PANTHER" id="PTHR13504:SF38">
    <property type="entry name" value="FIDO DOMAIN-CONTAINING PROTEIN"/>
    <property type="match status" value="1"/>
</dbReference>
<dbReference type="InterPro" id="IPR036597">
    <property type="entry name" value="Fido-like_dom_sf"/>
</dbReference>
<dbReference type="Gene3D" id="1.10.3290.10">
    <property type="entry name" value="Fido-like domain"/>
    <property type="match status" value="1"/>
</dbReference>
<keyword evidence="2" id="KW-0067">ATP-binding</keyword>
<evidence type="ECO:0000313" key="5">
    <source>
        <dbReference type="Proteomes" id="UP000199524"/>
    </source>
</evidence>
<dbReference type="InterPro" id="IPR003812">
    <property type="entry name" value="Fido"/>
</dbReference>
<evidence type="ECO:0000259" key="3">
    <source>
        <dbReference type="PROSITE" id="PS51459"/>
    </source>
</evidence>
<feature type="domain" description="Fido" evidence="3">
    <location>
        <begin position="187"/>
        <end position="344"/>
    </location>
</feature>
<reference evidence="5" key="1">
    <citation type="submission" date="2016-10" db="EMBL/GenBank/DDBJ databases">
        <authorList>
            <person name="Varghese N."/>
            <person name="Submissions S."/>
        </authorList>
    </citation>
    <scope>NUCLEOTIDE SEQUENCE [LARGE SCALE GENOMIC DNA]</scope>
    <source>
        <strain evidence="5">ATCC 23835</strain>
    </source>
</reference>
<sequence length="453" mass="51687">MSTIKAPPPTLLSPYTTIIEKHMGMFEVYLELAQAIDIKGRYQHFDELRFRWPKGVDPQLAWAVVKAERQKQQRPLLSLGAPALPCPLLYTPAMHIAISACDQHTTTAALEWMCSRIGEEKHLQYLLKDLIEDEAISSSQLEGAATTTKAAKELLKRVRGARTPDEKMIIGNFKMMKLAWECRDRELSLELINELHQAGVEGIDDEHYRPGALRNDDSVVIEDGRGDVVHQPPPAKNLEGRLRLICEWINTNHSDMNNLNYIHPLVKAIILHFAIGFEHPFHDGNGRVARSLFYWYLFKRGFGAFRYIAISTLLKTAPIQYGKSYLYTETDDMDLTYFVDYQCRVITRAISEFKKTYEATVESMTRFNTFLYESGLYSTLSEKQRVIFNVAKYGAAQQFTVTGVKDNLGCAYNTAATVLSGLVDLNLFRKRKVGNEWIYEMMDTTSIQKNCKA</sequence>
<organism evidence="4 5">
    <name type="scientific">Pseudomonas asplenii</name>
    <dbReference type="NCBI Taxonomy" id="53407"/>
    <lineage>
        <taxon>Bacteria</taxon>
        <taxon>Pseudomonadati</taxon>
        <taxon>Pseudomonadota</taxon>
        <taxon>Gammaproteobacteria</taxon>
        <taxon>Pseudomonadales</taxon>
        <taxon>Pseudomonadaceae</taxon>
        <taxon>Pseudomonas</taxon>
    </lineage>
</organism>
<dbReference type="Proteomes" id="UP000199524">
    <property type="component" value="Chromosome I"/>
</dbReference>
<name>A0A1H1UFF1_9PSED</name>
<proteinExistence type="predicted"/>
<dbReference type="PANTHER" id="PTHR13504">
    <property type="entry name" value="FIDO DOMAIN-CONTAINING PROTEIN DDB_G0283145"/>
    <property type="match status" value="1"/>
</dbReference>
<evidence type="ECO:0000313" key="4">
    <source>
        <dbReference type="EMBL" id="SDS71242.1"/>
    </source>
</evidence>
<dbReference type="SUPFAM" id="SSF140931">
    <property type="entry name" value="Fic-like"/>
    <property type="match status" value="1"/>
</dbReference>
<accession>A0A1H1UFF1</accession>
<dbReference type="PROSITE" id="PS51459">
    <property type="entry name" value="FIDO"/>
    <property type="match status" value="1"/>
</dbReference>
<dbReference type="Pfam" id="PF02661">
    <property type="entry name" value="Fic"/>
    <property type="match status" value="1"/>
</dbReference>